<evidence type="ECO:0000313" key="3">
    <source>
        <dbReference type="Proteomes" id="UP001480595"/>
    </source>
</evidence>
<protein>
    <submittedName>
        <fullName evidence="2">Uncharacterized protein</fullName>
    </submittedName>
</protein>
<dbReference type="EMBL" id="JAQQWL010000010">
    <property type="protein sequence ID" value="KAK8054679.1"/>
    <property type="molecule type" value="Genomic_DNA"/>
</dbReference>
<comment type="caution">
    <text evidence="2">The sequence shown here is derived from an EMBL/GenBank/DDBJ whole genome shotgun (WGS) entry which is preliminary data.</text>
</comment>
<name>A0ABR1U9R7_9PEZI</name>
<dbReference type="RefSeq" id="XP_066713325.1">
    <property type="nucleotide sequence ID" value="XM_066861155.1"/>
</dbReference>
<evidence type="ECO:0000313" key="2">
    <source>
        <dbReference type="EMBL" id="KAK8054679.1"/>
    </source>
</evidence>
<accession>A0ABR1U9R7</accession>
<gene>
    <name evidence="2" type="ORF">PG994_009746</name>
</gene>
<sequence length="166" mass="18381">MDEDGDCGPVELAQVWARVIGQRRGMLRGRRLRRQSTAGNAVLSDGLQDRIVVGGLVLFGLSQELGLEGILAHGRQAPDEKGVDTEADLDRSGISPHSECLKGVIERGFRDRGGKGTKRKQDRFQRKNDLPSEAEAFFLARDLPIFPSNLEDDSGFFSERCKKKDL</sequence>
<reference evidence="2 3" key="1">
    <citation type="submission" date="2023-01" db="EMBL/GenBank/DDBJ databases">
        <title>Analysis of 21 Apiospora genomes using comparative genomics revels a genus with tremendous synthesis potential of carbohydrate active enzymes and secondary metabolites.</title>
        <authorList>
            <person name="Sorensen T."/>
        </authorList>
    </citation>
    <scope>NUCLEOTIDE SEQUENCE [LARGE SCALE GENOMIC DNA]</scope>
    <source>
        <strain evidence="2 3">CBS 135458</strain>
    </source>
</reference>
<keyword evidence="3" id="KW-1185">Reference proteome</keyword>
<proteinExistence type="predicted"/>
<evidence type="ECO:0000256" key="1">
    <source>
        <dbReference type="SAM" id="MobiDB-lite"/>
    </source>
</evidence>
<feature type="region of interest" description="Disordered" evidence="1">
    <location>
        <begin position="109"/>
        <end position="129"/>
    </location>
</feature>
<feature type="compositionally biased region" description="Basic and acidic residues" evidence="1">
    <location>
        <begin position="76"/>
        <end position="91"/>
    </location>
</feature>
<organism evidence="2 3">
    <name type="scientific">Apiospora phragmitis</name>
    <dbReference type="NCBI Taxonomy" id="2905665"/>
    <lineage>
        <taxon>Eukaryota</taxon>
        <taxon>Fungi</taxon>
        <taxon>Dikarya</taxon>
        <taxon>Ascomycota</taxon>
        <taxon>Pezizomycotina</taxon>
        <taxon>Sordariomycetes</taxon>
        <taxon>Xylariomycetidae</taxon>
        <taxon>Amphisphaeriales</taxon>
        <taxon>Apiosporaceae</taxon>
        <taxon>Apiospora</taxon>
    </lineage>
</organism>
<dbReference type="Proteomes" id="UP001480595">
    <property type="component" value="Unassembled WGS sequence"/>
</dbReference>
<dbReference type="GeneID" id="92094218"/>
<feature type="region of interest" description="Disordered" evidence="1">
    <location>
        <begin position="76"/>
        <end position="95"/>
    </location>
</feature>